<keyword evidence="2" id="KW-1185">Reference proteome</keyword>
<dbReference type="RefSeq" id="WP_158422236.1">
    <property type="nucleotide sequence ID" value="NZ_JAOQJL010000030.1"/>
</dbReference>
<protein>
    <submittedName>
        <fullName evidence="1">Uncharacterized protein</fullName>
    </submittedName>
</protein>
<proteinExistence type="predicted"/>
<accession>A0ABT2TW29</accession>
<gene>
    <name evidence="1" type="ORF">OCV61_13480</name>
</gene>
<organism evidence="1 2">
    <name type="scientific">Blautia ammoniilytica</name>
    <dbReference type="NCBI Taxonomy" id="2981782"/>
    <lineage>
        <taxon>Bacteria</taxon>
        <taxon>Bacillati</taxon>
        <taxon>Bacillota</taxon>
        <taxon>Clostridia</taxon>
        <taxon>Lachnospirales</taxon>
        <taxon>Lachnospiraceae</taxon>
        <taxon>Blautia</taxon>
    </lineage>
</organism>
<dbReference type="EMBL" id="JAOQJL010000030">
    <property type="protein sequence ID" value="MCU6766410.1"/>
    <property type="molecule type" value="Genomic_DNA"/>
</dbReference>
<evidence type="ECO:0000313" key="2">
    <source>
        <dbReference type="Proteomes" id="UP001652409"/>
    </source>
</evidence>
<sequence>MTGNRTAVRYVLEYISGSSFSLEIFLQKEPDDRGVPSGNVFLDFFYKILIRRSLVLGMAEWYHKCIKTINTLAIESISVMGVNL</sequence>
<comment type="caution">
    <text evidence="1">The sequence shown here is derived from an EMBL/GenBank/DDBJ whole genome shotgun (WGS) entry which is preliminary data.</text>
</comment>
<dbReference type="Proteomes" id="UP001652409">
    <property type="component" value="Unassembled WGS sequence"/>
</dbReference>
<reference evidence="1 2" key="1">
    <citation type="journal article" date="2021" name="ISME Commun">
        <title>Automated analysis of genomic sequences facilitates high-throughput and comprehensive description of bacteria.</title>
        <authorList>
            <person name="Hitch T.C.A."/>
        </authorList>
    </citation>
    <scope>NUCLEOTIDE SEQUENCE [LARGE SCALE GENOMIC DNA]</scope>
    <source>
        <strain evidence="1 2">Sanger_23</strain>
    </source>
</reference>
<name>A0ABT2TW29_9FIRM</name>
<evidence type="ECO:0000313" key="1">
    <source>
        <dbReference type="EMBL" id="MCU6766410.1"/>
    </source>
</evidence>